<sequence>MPNPIERVRRTVWKGDSFTVAERPIPNEVAIAITYGGSTQAVMMATPADFEDFAVGFSTTEGLIRTPKDITSLEVIEEAEGVELRMWLVPELAETYSRRRRLLAGPTGCGLCGIESLTEAVKAPAAVSAAGHLRPQDIVAAMAALPARQVLNEEARAIHAAGFWTPGEGLVAVREDVGRHNALDKLVGHLVRSERSAKDGLIVLTSRVSVEMVQKAAAIGAPVIAAVSAPTALAVKMAEEAGITLIAIARGDSFEVFTHAGRIGSGAASSAA</sequence>
<proteinExistence type="inferred from homology"/>
<dbReference type="Proteomes" id="UP000515317">
    <property type="component" value="Chromosome"/>
</dbReference>
<dbReference type="InterPro" id="IPR016193">
    <property type="entry name" value="Cytidine_deaminase-like"/>
</dbReference>
<organism evidence="4 5">
    <name type="scientific">Terrihabitans soli</name>
    <dbReference type="NCBI Taxonomy" id="708113"/>
    <lineage>
        <taxon>Bacteria</taxon>
        <taxon>Pseudomonadati</taxon>
        <taxon>Pseudomonadota</taxon>
        <taxon>Alphaproteobacteria</taxon>
        <taxon>Hyphomicrobiales</taxon>
        <taxon>Terrihabitans</taxon>
    </lineage>
</organism>
<dbReference type="AlphaFoldDB" id="A0A6S6QG30"/>
<evidence type="ECO:0000313" key="5">
    <source>
        <dbReference type="Proteomes" id="UP000515317"/>
    </source>
</evidence>
<reference evidence="4 5" key="1">
    <citation type="submission" date="2020-08" db="EMBL/GenBank/DDBJ databases">
        <title>Genome sequence of Rhizobiales bacterium strain IZ6.</title>
        <authorList>
            <person name="Nakai R."/>
            <person name="Naganuma T."/>
        </authorList>
    </citation>
    <scope>NUCLEOTIDE SEQUENCE [LARGE SCALE GENOMIC DNA]</scope>
    <source>
        <strain evidence="4 5">IZ6</strain>
    </source>
</reference>
<dbReference type="GO" id="GO:0005737">
    <property type="term" value="C:cytoplasm"/>
    <property type="evidence" value="ECO:0007669"/>
    <property type="project" value="UniProtKB-SubCell"/>
</dbReference>
<evidence type="ECO:0000256" key="1">
    <source>
        <dbReference type="ARBA" id="ARBA00022490"/>
    </source>
</evidence>
<keyword evidence="5" id="KW-1185">Reference proteome</keyword>
<comment type="subcellular location">
    <subcellularLocation>
        <location evidence="3">Cytoplasm</location>
    </subcellularLocation>
</comment>
<dbReference type="RefSeq" id="WP_222876723.1">
    <property type="nucleotide sequence ID" value="NZ_AP023361.1"/>
</dbReference>
<dbReference type="PANTHER" id="PTHR30592">
    <property type="entry name" value="FORMATE DEHYDROGENASE"/>
    <property type="match status" value="1"/>
</dbReference>
<dbReference type="SUPFAM" id="SSF53927">
    <property type="entry name" value="Cytidine deaminase-like"/>
    <property type="match status" value="1"/>
</dbReference>
<keyword evidence="2 3" id="KW-0501">Molybdenum cofactor biosynthesis</keyword>
<dbReference type="PANTHER" id="PTHR30592:SF1">
    <property type="entry name" value="SULFUR CARRIER PROTEIN FDHD"/>
    <property type="match status" value="1"/>
</dbReference>
<keyword evidence="4" id="KW-0808">Transferase</keyword>
<feature type="active site" description="Cysteine persulfide intermediate" evidence="3">
    <location>
        <position position="109"/>
    </location>
</feature>
<dbReference type="KEGG" id="tso:IZ6_07980"/>
<protein>
    <recommendedName>
        <fullName evidence="3">Sulfur carrier protein FdhD</fullName>
    </recommendedName>
</protein>
<dbReference type="HAMAP" id="MF_00187">
    <property type="entry name" value="FdhD"/>
    <property type="match status" value="1"/>
</dbReference>
<dbReference type="GO" id="GO:0006777">
    <property type="term" value="P:Mo-molybdopterin cofactor biosynthetic process"/>
    <property type="evidence" value="ECO:0007669"/>
    <property type="project" value="UniProtKB-UniRule"/>
</dbReference>
<evidence type="ECO:0000313" key="4">
    <source>
        <dbReference type="EMBL" id="BCJ90063.1"/>
    </source>
</evidence>
<evidence type="ECO:0000256" key="3">
    <source>
        <dbReference type="HAMAP-Rule" id="MF_00187"/>
    </source>
</evidence>
<accession>A0A6S6QG30</accession>
<keyword evidence="1 3" id="KW-0963">Cytoplasm</keyword>
<dbReference type="PIRSF" id="PIRSF015626">
    <property type="entry name" value="FdhD"/>
    <property type="match status" value="1"/>
</dbReference>
<dbReference type="Gene3D" id="3.40.140.10">
    <property type="entry name" value="Cytidine Deaminase, domain 2"/>
    <property type="match status" value="1"/>
</dbReference>
<dbReference type="GO" id="GO:0097163">
    <property type="term" value="F:sulfur carrier activity"/>
    <property type="evidence" value="ECO:0007669"/>
    <property type="project" value="UniProtKB-UniRule"/>
</dbReference>
<gene>
    <name evidence="4" type="primary">fdhD_1</name>
    <name evidence="3" type="synonym">fdhD</name>
    <name evidence="4" type="ORF">IZ6_07980</name>
</gene>
<dbReference type="EMBL" id="AP023361">
    <property type="protein sequence ID" value="BCJ90063.1"/>
    <property type="molecule type" value="Genomic_DNA"/>
</dbReference>
<dbReference type="GO" id="GO:0016783">
    <property type="term" value="F:sulfurtransferase activity"/>
    <property type="evidence" value="ECO:0007669"/>
    <property type="project" value="InterPro"/>
</dbReference>
<dbReference type="InterPro" id="IPR003786">
    <property type="entry name" value="FdhD"/>
</dbReference>
<comment type="similarity">
    <text evidence="3">Belongs to the FdhD family.</text>
</comment>
<comment type="function">
    <text evidence="3">Required for formate dehydrogenase (FDH) activity. Acts as a sulfur carrier protein that transfers sulfur from IscS to the molybdenum cofactor prior to its insertion into FDH.</text>
</comment>
<dbReference type="Gene3D" id="3.10.20.10">
    <property type="match status" value="1"/>
</dbReference>
<dbReference type="Pfam" id="PF02634">
    <property type="entry name" value="FdhD-NarQ"/>
    <property type="match status" value="1"/>
</dbReference>
<name>A0A6S6QG30_9HYPH</name>
<dbReference type="NCBIfam" id="TIGR00129">
    <property type="entry name" value="fdhD_narQ"/>
    <property type="match status" value="1"/>
</dbReference>
<comment type="caution">
    <text evidence="3">Lacks conserved residue(s) required for the propagation of feature annotation.</text>
</comment>
<evidence type="ECO:0000256" key="2">
    <source>
        <dbReference type="ARBA" id="ARBA00023150"/>
    </source>
</evidence>